<dbReference type="InterPro" id="IPR001107">
    <property type="entry name" value="Band_7"/>
</dbReference>
<keyword evidence="5" id="KW-1185">Reference proteome</keyword>
<dbReference type="SUPFAM" id="SSF117892">
    <property type="entry name" value="Band 7/SPFH domain"/>
    <property type="match status" value="1"/>
</dbReference>
<dbReference type="PANTHER" id="PTHR23222:SF0">
    <property type="entry name" value="PROHIBITIN 1"/>
    <property type="match status" value="1"/>
</dbReference>
<evidence type="ECO:0000256" key="1">
    <source>
        <dbReference type="ARBA" id="ARBA00009658"/>
    </source>
</evidence>
<dbReference type="GO" id="GO:0005743">
    <property type="term" value="C:mitochondrial inner membrane"/>
    <property type="evidence" value="ECO:0007669"/>
    <property type="project" value="UniProtKB-SubCell"/>
</dbReference>
<keyword evidence="2" id="KW-0999">Mitochondrion inner membrane</keyword>
<evidence type="ECO:0000256" key="2">
    <source>
        <dbReference type="RuleBase" id="RU366048"/>
    </source>
</evidence>
<dbReference type="PANTHER" id="PTHR23222">
    <property type="entry name" value="PROHIBITIN"/>
    <property type="match status" value="1"/>
</dbReference>
<proteinExistence type="inferred from homology"/>
<comment type="similarity">
    <text evidence="1 2">Belongs to the prohibitin family.</text>
</comment>
<dbReference type="PRINTS" id="PR00679">
    <property type="entry name" value="PROHIBITIN"/>
</dbReference>
<dbReference type="Pfam" id="PF01145">
    <property type="entry name" value="Band_7"/>
    <property type="match status" value="1"/>
</dbReference>
<organism evidence="4 5">
    <name type="scientific">Diacronema lutheri</name>
    <name type="common">Unicellular marine alga</name>
    <name type="synonym">Monochrysis lutheri</name>
    <dbReference type="NCBI Taxonomy" id="2081491"/>
    <lineage>
        <taxon>Eukaryota</taxon>
        <taxon>Haptista</taxon>
        <taxon>Haptophyta</taxon>
        <taxon>Pavlovophyceae</taxon>
        <taxon>Pavlovales</taxon>
        <taxon>Pavlovaceae</taxon>
        <taxon>Diacronema</taxon>
    </lineage>
</organism>
<dbReference type="AlphaFoldDB" id="A0A8J6C5L4"/>
<protein>
    <recommendedName>
        <fullName evidence="2">Prohibitin</fullName>
    </recommendedName>
</protein>
<feature type="domain" description="Band 7" evidence="3">
    <location>
        <begin position="27"/>
        <end position="188"/>
    </location>
</feature>
<accession>A0A8J6C5L4</accession>
<dbReference type="OMA" id="YEFRLVT"/>
<dbReference type="FunFam" id="3.30.479.30:FF:000001">
    <property type="entry name" value="Prohibitin 2"/>
    <property type="match status" value="1"/>
</dbReference>
<name>A0A8J6C5L4_DIALT</name>
<dbReference type="Gene3D" id="3.30.479.30">
    <property type="entry name" value="Band 7 domain"/>
    <property type="match status" value="1"/>
</dbReference>
<dbReference type="SMART" id="SM00244">
    <property type="entry name" value="PHB"/>
    <property type="match status" value="1"/>
</dbReference>
<evidence type="ECO:0000313" key="5">
    <source>
        <dbReference type="Proteomes" id="UP000751190"/>
    </source>
</evidence>
<evidence type="ECO:0000313" key="4">
    <source>
        <dbReference type="EMBL" id="KAG8458240.1"/>
    </source>
</evidence>
<keyword evidence="2" id="KW-0496">Mitochondrion</keyword>
<comment type="subcellular location">
    <subcellularLocation>
        <location evidence="2">Mitochondrion inner membrane</location>
    </subcellularLocation>
</comment>
<evidence type="ECO:0000259" key="3">
    <source>
        <dbReference type="SMART" id="SM00244"/>
    </source>
</evidence>
<reference evidence="4" key="1">
    <citation type="submission" date="2021-05" db="EMBL/GenBank/DDBJ databases">
        <title>The genome of the haptophyte Pavlova lutheri (Diacronema luteri, Pavlovales) - a model for lipid biosynthesis in eukaryotic algae.</title>
        <authorList>
            <person name="Hulatt C.J."/>
            <person name="Posewitz M.C."/>
        </authorList>
    </citation>
    <scope>NUCLEOTIDE SEQUENCE</scope>
    <source>
        <strain evidence="4">NIVA-4/92</strain>
    </source>
</reference>
<dbReference type="EMBL" id="JAGTXO010000055">
    <property type="protein sequence ID" value="KAG8458240.1"/>
    <property type="molecule type" value="Genomic_DNA"/>
</dbReference>
<dbReference type="GO" id="GO:0007005">
    <property type="term" value="P:mitochondrion organization"/>
    <property type="evidence" value="ECO:0007669"/>
    <property type="project" value="TreeGrafter"/>
</dbReference>
<dbReference type="InterPro" id="IPR000163">
    <property type="entry name" value="Prohibitin"/>
</dbReference>
<keyword evidence="2" id="KW-0472">Membrane</keyword>
<dbReference type="OrthoDB" id="275637at2759"/>
<sequence length="274" mass="30085">MAAATVLNNVARGAIVIGAGVSAFQSSIYNVDGGFRAVIFDRVFGVSKTSIGEGTHFRVPWFQTPVLMDCRTRPRNISSSTGTKDLQVININLRVLSRPDKEHLPYLYSSLGVDYDDRVLPSIGNEVLKAVVAQYNAEQLITQREEVSQNVRKALVARAQEFHIVLEDVAITDLRFGAEFTAAIEAKQVAQQESERARFIVQKVEQEKQAAVIRAEGEALAAKMVSDAMQKSPALVELRRIEAAREIAETLAKSRNVTYLPSAGSNTLLSLPNQ</sequence>
<dbReference type="InterPro" id="IPR036013">
    <property type="entry name" value="Band_7/SPFH_dom_sf"/>
</dbReference>
<comment type="caution">
    <text evidence="4">The sequence shown here is derived from an EMBL/GenBank/DDBJ whole genome shotgun (WGS) entry which is preliminary data.</text>
</comment>
<dbReference type="Proteomes" id="UP000751190">
    <property type="component" value="Unassembled WGS sequence"/>
</dbReference>
<dbReference type="CDD" id="cd03401">
    <property type="entry name" value="SPFH_prohibitin"/>
    <property type="match status" value="1"/>
</dbReference>
<gene>
    <name evidence="4" type="ORF">KFE25_001532</name>
</gene>